<evidence type="ECO:0000313" key="2">
    <source>
        <dbReference type="Proteomes" id="UP000075840"/>
    </source>
</evidence>
<organism evidence="1 2">
    <name type="scientific">Anopheles arabiensis</name>
    <name type="common">Mosquito</name>
    <dbReference type="NCBI Taxonomy" id="7173"/>
    <lineage>
        <taxon>Eukaryota</taxon>
        <taxon>Metazoa</taxon>
        <taxon>Ecdysozoa</taxon>
        <taxon>Arthropoda</taxon>
        <taxon>Hexapoda</taxon>
        <taxon>Insecta</taxon>
        <taxon>Pterygota</taxon>
        <taxon>Neoptera</taxon>
        <taxon>Endopterygota</taxon>
        <taxon>Diptera</taxon>
        <taxon>Nematocera</taxon>
        <taxon>Culicoidea</taxon>
        <taxon>Culicidae</taxon>
        <taxon>Anophelinae</taxon>
        <taxon>Anopheles</taxon>
    </lineage>
</organism>
<dbReference type="EnsemblMetazoa" id="AARA014410-RA">
    <property type="protein sequence ID" value="AARA014410-PA"/>
    <property type="gene ID" value="AARA014410"/>
</dbReference>
<name>A0A182IG04_ANOAR</name>
<protein>
    <submittedName>
        <fullName evidence="1">Uncharacterized protein</fullName>
    </submittedName>
</protein>
<sequence length="35" mass="4127">MNIWHKHAIYVPTGPRAHSLALHPLHRANHLRLMH</sequence>
<keyword evidence="2" id="KW-1185">Reference proteome</keyword>
<dbReference type="VEuPathDB" id="VectorBase:AARA014410"/>
<dbReference type="EMBL" id="APCN01000579">
    <property type="status" value="NOT_ANNOTATED_CDS"/>
    <property type="molecule type" value="Genomic_DNA"/>
</dbReference>
<accession>A0A182IG04</accession>
<evidence type="ECO:0000313" key="1">
    <source>
        <dbReference type="EnsemblMetazoa" id="AARA014410-PA"/>
    </source>
</evidence>
<proteinExistence type="predicted"/>
<dbReference type="AlphaFoldDB" id="A0A182IG04"/>
<reference evidence="1" key="1">
    <citation type="submission" date="2022-08" db="UniProtKB">
        <authorList>
            <consortium name="EnsemblMetazoa"/>
        </authorList>
    </citation>
    <scope>IDENTIFICATION</scope>
    <source>
        <strain evidence="1">Dongola</strain>
    </source>
</reference>
<dbReference type="Proteomes" id="UP000075840">
    <property type="component" value="Unassembled WGS sequence"/>
</dbReference>